<protein>
    <submittedName>
        <fullName evidence="4">Pentatricopeptide repeat-containing protein At1g11290</fullName>
    </submittedName>
</protein>
<name>A0A1D1Z767_9ARAE</name>
<dbReference type="InterPro" id="IPR046960">
    <property type="entry name" value="PPR_At4g14850-like_plant"/>
</dbReference>
<dbReference type="Pfam" id="PF13041">
    <property type="entry name" value="PPR_2"/>
    <property type="match status" value="2"/>
</dbReference>
<gene>
    <name evidence="4" type="primary">PCMP-H40_5</name>
    <name evidence="4" type="ORF">g.22721</name>
</gene>
<dbReference type="AlphaFoldDB" id="A0A1D1Z767"/>
<dbReference type="PROSITE" id="PS51375">
    <property type="entry name" value="PPR"/>
    <property type="match status" value="4"/>
</dbReference>
<evidence type="ECO:0000313" key="4">
    <source>
        <dbReference type="EMBL" id="JAT62662.1"/>
    </source>
</evidence>
<dbReference type="EMBL" id="GDJX01005274">
    <property type="protein sequence ID" value="JAT62662.1"/>
    <property type="molecule type" value="Transcribed_RNA"/>
</dbReference>
<accession>A0A1D1Z767</accession>
<evidence type="ECO:0000256" key="2">
    <source>
        <dbReference type="PROSITE-ProRule" id="PRU00708"/>
    </source>
</evidence>
<evidence type="ECO:0000256" key="1">
    <source>
        <dbReference type="ARBA" id="ARBA00022737"/>
    </source>
</evidence>
<dbReference type="Gene3D" id="1.25.40.10">
    <property type="entry name" value="Tetratricopeptide repeat domain"/>
    <property type="match status" value="4"/>
</dbReference>
<reference evidence="4" key="1">
    <citation type="submission" date="2015-07" db="EMBL/GenBank/DDBJ databases">
        <title>Transcriptome Assembly of Anthurium amnicola.</title>
        <authorList>
            <person name="Suzuki J."/>
        </authorList>
    </citation>
    <scope>NUCLEOTIDE SEQUENCE</scope>
</reference>
<feature type="repeat" description="PPR" evidence="2">
    <location>
        <begin position="432"/>
        <end position="466"/>
    </location>
</feature>
<sequence>MLRRSSALHRFHPRSPAPATATCSQKRCLVCCPETVRGPECGDEEFSHLVPIHWRGSSSPATPYDFVRIITASTRSSSLCAGEQAHTLVVKLGLLSNTFVCSALVDLYCKCQRMADAQLLFDEMTHRNVVSWNSLIRGYSQAGFPVVSVRLFVEMMAACVSPSPFSVSSVLFACSSLTAQEIGAMVHCVAVKCGFCSNVVVGTSLVDMYSKCCSDMSDSRRMFDEMHERNVVTWTSLVTGYAAHQRPDEAMVMVNQMRVSGIKLNEVTYSSLLSSFLGYDSLDYGRQVHCLAIRQGLESYPYVAVSLTSMYSKCGSVEDFVKIFHIVSTPDQVLHNSVIAGFSHLGNLKEVLDQFTKMRQGCIDVDYYTFASLLRAIGIGSALKEGKQTHALVFKSGHASDTCVQNGLVAMYARCGTIDDSKLVFSSINRPDLVSWNALISGCAQHGHGRDAIELFEQMRSHRVNPDNTTYLSLLSACSHVGLLDKGMDYFKLMTQKTGSVKTPEMEHYSSMVDLLGRAGCLNEAEFLVNNMPIKPGPSIYRSLLSACHVHGDMEMATRVAERLLELCPDDSATYVLLSNVLANRYFWNASAIVRKHMVDRGVKKKPGWSCIERQ</sequence>
<feature type="repeat" description="PPR" evidence="2">
    <location>
        <begin position="97"/>
        <end position="127"/>
    </location>
</feature>
<feature type="repeat" description="PPR" evidence="2">
    <location>
        <begin position="230"/>
        <end position="264"/>
    </location>
</feature>
<feature type="repeat" description="PPR" evidence="2">
    <location>
        <begin position="128"/>
        <end position="162"/>
    </location>
</feature>
<feature type="region of interest" description="Disordered" evidence="3">
    <location>
        <begin position="1"/>
        <end position="20"/>
    </location>
</feature>
<dbReference type="PANTHER" id="PTHR47926">
    <property type="entry name" value="PENTATRICOPEPTIDE REPEAT-CONTAINING PROTEIN"/>
    <property type="match status" value="1"/>
</dbReference>
<dbReference type="PANTHER" id="PTHR47926:SF342">
    <property type="entry name" value="TETRATRICOPEPTIDE-LIKE HELICAL DOMAIN-CONTAINING PROTEIN-RELATED"/>
    <property type="match status" value="1"/>
</dbReference>
<feature type="compositionally biased region" description="Basic residues" evidence="3">
    <location>
        <begin position="1"/>
        <end position="13"/>
    </location>
</feature>
<dbReference type="FunFam" id="1.25.40.10:FF:000073">
    <property type="entry name" value="Pentatricopeptide repeat-containing protein chloroplastic"/>
    <property type="match status" value="2"/>
</dbReference>
<dbReference type="Pfam" id="PF20431">
    <property type="entry name" value="E_motif"/>
    <property type="match status" value="1"/>
</dbReference>
<dbReference type="InterPro" id="IPR046848">
    <property type="entry name" value="E_motif"/>
</dbReference>
<dbReference type="GO" id="GO:0009451">
    <property type="term" value="P:RNA modification"/>
    <property type="evidence" value="ECO:0007669"/>
    <property type="project" value="InterPro"/>
</dbReference>
<proteinExistence type="predicted"/>
<keyword evidence="1" id="KW-0677">Repeat</keyword>
<dbReference type="GO" id="GO:0003729">
    <property type="term" value="F:mRNA binding"/>
    <property type="evidence" value="ECO:0007669"/>
    <property type="project" value="UniProtKB-ARBA"/>
</dbReference>
<dbReference type="FunFam" id="1.25.40.10:FF:000090">
    <property type="entry name" value="Pentatricopeptide repeat-containing protein, chloroplastic"/>
    <property type="match status" value="1"/>
</dbReference>
<organism evidence="4">
    <name type="scientific">Anthurium amnicola</name>
    <dbReference type="NCBI Taxonomy" id="1678845"/>
    <lineage>
        <taxon>Eukaryota</taxon>
        <taxon>Viridiplantae</taxon>
        <taxon>Streptophyta</taxon>
        <taxon>Embryophyta</taxon>
        <taxon>Tracheophyta</taxon>
        <taxon>Spermatophyta</taxon>
        <taxon>Magnoliopsida</taxon>
        <taxon>Liliopsida</taxon>
        <taxon>Araceae</taxon>
        <taxon>Pothoideae</taxon>
        <taxon>Potheae</taxon>
        <taxon>Anthurium</taxon>
    </lineage>
</organism>
<dbReference type="Pfam" id="PF01535">
    <property type="entry name" value="PPR"/>
    <property type="match status" value="4"/>
</dbReference>
<dbReference type="InterPro" id="IPR002885">
    <property type="entry name" value="PPR_rpt"/>
</dbReference>
<dbReference type="NCBIfam" id="TIGR00756">
    <property type="entry name" value="PPR"/>
    <property type="match status" value="4"/>
</dbReference>
<evidence type="ECO:0000256" key="3">
    <source>
        <dbReference type="SAM" id="MobiDB-lite"/>
    </source>
</evidence>
<dbReference type="InterPro" id="IPR011990">
    <property type="entry name" value="TPR-like_helical_dom_sf"/>
</dbReference>